<reference evidence="2" key="1">
    <citation type="journal article" date="2020" name="Nat. Ecol. Evol.">
        <title>Deeply conserved synteny resolves early events in vertebrate evolution.</title>
        <authorList>
            <person name="Simakov O."/>
            <person name="Marletaz F."/>
            <person name="Yue J.X."/>
            <person name="O'Connell B."/>
            <person name="Jenkins J."/>
            <person name="Brandt A."/>
            <person name="Calef R."/>
            <person name="Tung C.H."/>
            <person name="Huang T.K."/>
            <person name="Schmutz J."/>
            <person name="Satoh N."/>
            <person name="Yu J.K."/>
            <person name="Putnam N.H."/>
            <person name="Green R.E."/>
            <person name="Rokhsar D.S."/>
        </authorList>
    </citation>
    <scope>NUCLEOTIDE SEQUENCE [LARGE SCALE GENOMIC DNA]</scope>
    <source>
        <strain evidence="2">S238N-H82</strain>
    </source>
</reference>
<organism evidence="2 3">
    <name type="scientific">Branchiostoma floridae</name>
    <name type="common">Florida lancelet</name>
    <name type="synonym">Amphioxus</name>
    <dbReference type="NCBI Taxonomy" id="7739"/>
    <lineage>
        <taxon>Eukaryota</taxon>
        <taxon>Metazoa</taxon>
        <taxon>Chordata</taxon>
        <taxon>Cephalochordata</taxon>
        <taxon>Leptocardii</taxon>
        <taxon>Amphioxiformes</taxon>
        <taxon>Branchiostomatidae</taxon>
        <taxon>Branchiostoma</taxon>
    </lineage>
</organism>
<feature type="transmembrane region" description="Helical" evidence="1">
    <location>
        <begin position="139"/>
        <end position="162"/>
    </location>
</feature>
<keyword evidence="2" id="KW-1185">Reference proteome</keyword>
<dbReference type="OMA" id="DMSITIV"/>
<accession>A0A9J7N1V5</accession>
<keyword evidence="1" id="KW-0812">Transmembrane</keyword>
<protein>
    <submittedName>
        <fullName evidence="3">Uncharacterized protein LOC118425080</fullName>
    </submittedName>
</protein>
<dbReference type="KEGG" id="bfo:118425080"/>
<reference evidence="3" key="2">
    <citation type="submission" date="2025-08" db="UniProtKB">
        <authorList>
            <consortium name="RefSeq"/>
        </authorList>
    </citation>
    <scope>IDENTIFICATION</scope>
    <source>
        <strain evidence="3">S238N-H82</strain>
        <tissue evidence="3">Testes</tissue>
    </source>
</reference>
<evidence type="ECO:0000313" key="3">
    <source>
        <dbReference type="RefSeq" id="XP_035689792.1"/>
    </source>
</evidence>
<gene>
    <name evidence="3" type="primary">LOC118425080</name>
</gene>
<proteinExistence type="predicted"/>
<feature type="transmembrane region" description="Helical" evidence="1">
    <location>
        <begin position="28"/>
        <end position="48"/>
    </location>
</feature>
<sequence length="181" mass="19851">MSTDKLMNGDLTLAGPVYADRRSRVRRAAVQALSAVGAILVVSAHVMLALQNWQLKEQISENDMSITIVIVIVIILVIVFVIVIVIVELLGRVATLEVLTKDNGRLEDTVTGPTDPDLENQLPLLPDTSRRRAKRASNALTLPLGGMELLLVVYSILFYSILVFNASLVYCEAELRFCATC</sequence>
<name>A0A9J7N1V5_BRAFL</name>
<dbReference type="RefSeq" id="XP_035689792.1">
    <property type="nucleotide sequence ID" value="XM_035833899.1"/>
</dbReference>
<keyword evidence="1" id="KW-0472">Membrane</keyword>
<dbReference type="AlphaFoldDB" id="A0A9J7N1V5"/>
<evidence type="ECO:0000313" key="2">
    <source>
        <dbReference type="Proteomes" id="UP000001554"/>
    </source>
</evidence>
<dbReference type="GeneID" id="118425080"/>
<feature type="transmembrane region" description="Helical" evidence="1">
    <location>
        <begin position="68"/>
        <end position="91"/>
    </location>
</feature>
<evidence type="ECO:0000256" key="1">
    <source>
        <dbReference type="SAM" id="Phobius"/>
    </source>
</evidence>
<keyword evidence="1" id="KW-1133">Transmembrane helix</keyword>
<dbReference type="Proteomes" id="UP000001554">
    <property type="component" value="Chromosome 10"/>
</dbReference>